<dbReference type="PRINTS" id="PR00032">
    <property type="entry name" value="HTHARAC"/>
</dbReference>
<dbReference type="SUPFAM" id="SSF46689">
    <property type="entry name" value="Homeodomain-like"/>
    <property type="match status" value="2"/>
</dbReference>
<protein>
    <recommendedName>
        <fullName evidence="6">HTH araC/xylS-type domain-containing protein</fullName>
    </recommendedName>
</protein>
<evidence type="ECO:0000256" key="4">
    <source>
        <dbReference type="ARBA" id="ARBA00023163"/>
    </source>
</evidence>
<evidence type="ECO:0000256" key="2">
    <source>
        <dbReference type="ARBA" id="ARBA00023125"/>
    </source>
</evidence>
<dbReference type="Gene3D" id="1.10.10.60">
    <property type="entry name" value="Homeodomain-like"/>
    <property type="match status" value="2"/>
</dbReference>
<dbReference type="InterPro" id="IPR014710">
    <property type="entry name" value="RmlC-like_jellyroll"/>
</dbReference>
<evidence type="ECO:0000313" key="7">
    <source>
        <dbReference type="EMBL" id="CAA9320281.1"/>
    </source>
</evidence>
<dbReference type="PROSITE" id="PS01124">
    <property type="entry name" value="HTH_ARAC_FAMILY_2"/>
    <property type="match status" value="1"/>
</dbReference>
<dbReference type="InterPro" id="IPR018060">
    <property type="entry name" value="HTH_AraC"/>
</dbReference>
<dbReference type="InterPro" id="IPR020449">
    <property type="entry name" value="Tscrpt_reg_AraC-type_HTH"/>
</dbReference>
<dbReference type="Pfam" id="PF02311">
    <property type="entry name" value="AraC_binding"/>
    <property type="match status" value="1"/>
</dbReference>
<dbReference type="InterPro" id="IPR009057">
    <property type="entry name" value="Homeodomain-like_sf"/>
</dbReference>
<dbReference type="AlphaFoldDB" id="A0A6J4L1Y5"/>
<dbReference type="InterPro" id="IPR003313">
    <property type="entry name" value="AraC-bd"/>
</dbReference>
<dbReference type="SMART" id="SM00342">
    <property type="entry name" value="HTH_ARAC"/>
    <property type="match status" value="1"/>
</dbReference>
<name>A0A6J4L1Y5_9ACTN</name>
<keyword evidence="1" id="KW-0805">Transcription regulation</keyword>
<dbReference type="Gene3D" id="2.60.120.10">
    <property type="entry name" value="Jelly Rolls"/>
    <property type="match status" value="1"/>
</dbReference>
<evidence type="ECO:0000259" key="6">
    <source>
        <dbReference type="PROSITE" id="PS01124"/>
    </source>
</evidence>
<accession>A0A6J4L1Y5</accession>
<evidence type="ECO:0000256" key="3">
    <source>
        <dbReference type="ARBA" id="ARBA00023159"/>
    </source>
</evidence>
<dbReference type="InterPro" id="IPR018062">
    <property type="entry name" value="HTH_AraC-typ_CS"/>
</dbReference>
<dbReference type="GO" id="GO:0043565">
    <property type="term" value="F:sequence-specific DNA binding"/>
    <property type="evidence" value="ECO:0007669"/>
    <property type="project" value="InterPro"/>
</dbReference>
<sequence length="348" mass="37367">MAELHDPRVPPRSAAHPERLPGVLSGFHVEGDPSGAGTGLLHGGESWASTSYAIDAHRHDGWELYLQADGRTAWRVAGRSVELLPGHVLAVPPGTLHEMVERPSARHHFFYAGVDLAAVGRRHPALLPAWQDAPLLHAVDGSALVVPFRRLVRELGHELPLAAVGISTAVDALVLEATRVLRVPGGRVHLAAVHPAVARARSLLDDRCTEPWTVPGLARAVGLSTGHLAEAFSREIGVAPHRYLVERRVERATELLTGTDLPITAIAHELGFSSSSHFSRVFTSTVRVTPRTYRRDARAGAPPGRGPAGERVRQRVEDRQVVGAEPGGAVVLDIGHVEDDDRGPVETS</sequence>
<evidence type="ECO:0000256" key="5">
    <source>
        <dbReference type="SAM" id="MobiDB-lite"/>
    </source>
</evidence>
<dbReference type="PANTHER" id="PTHR46796">
    <property type="entry name" value="HTH-TYPE TRANSCRIPTIONAL ACTIVATOR RHAS-RELATED"/>
    <property type="match status" value="1"/>
</dbReference>
<keyword evidence="4" id="KW-0804">Transcription</keyword>
<feature type="region of interest" description="Disordered" evidence="5">
    <location>
        <begin position="293"/>
        <end position="315"/>
    </location>
</feature>
<dbReference type="InterPro" id="IPR050204">
    <property type="entry name" value="AraC_XylS_family_regulators"/>
</dbReference>
<dbReference type="InterPro" id="IPR037923">
    <property type="entry name" value="HTH-like"/>
</dbReference>
<feature type="domain" description="HTH araC/xylS-type" evidence="6">
    <location>
        <begin position="198"/>
        <end position="296"/>
    </location>
</feature>
<keyword evidence="3" id="KW-0010">Activator</keyword>
<dbReference type="EMBL" id="CADCUB010000056">
    <property type="protein sequence ID" value="CAA9320281.1"/>
    <property type="molecule type" value="Genomic_DNA"/>
</dbReference>
<dbReference type="Pfam" id="PF12833">
    <property type="entry name" value="HTH_18"/>
    <property type="match status" value="1"/>
</dbReference>
<dbReference type="PROSITE" id="PS00041">
    <property type="entry name" value="HTH_ARAC_FAMILY_1"/>
    <property type="match status" value="1"/>
</dbReference>
<organism evidence="7">
    <name type="scientific">uncultured Frankineae bacterium</name>
    <dbReference type="NCBI Taxonomy" id="437475"/>
    <lineage>
        <taxon>Bacteria</taxon>
        <taxon>Bacillati</taxon>
        <taxon>Actinomycetota</taxon>
        <taxon>Actinomycetes</taxon>
        <taxon>Frankiales</taxon>
        <taxon>environmental samples</taxon>
    </lineage>
</organism>
<proteinExistence type="predicted"/>
<reference evidence="7" key="1">
    <citation type="submission" date="2020-02" db="EMBL/GenBank/DDBJ databases">
        <authorList>
            <person name="Meier V. D."/>
        </authorList>
    </citation>
    <scope>NUCLEOTIDE SEQUENCE</scope>
    <source>
        <strain evidence="7">AVDCRST_MAG07</strain>
    </source>
</reference>
<dbReference type="SUPFAM" id="SSF51215">
    <property type="entry name" value="Regulatory protein AraC"/>
    <property type="match status" value="1"/>
</dbReference>
<gene>
    <name evidence="7" type="ORF">AVDCRST_MAG07-1158</name>
</gene>
<keyword evidence="2" id="KW-0238">DNA-binding</keyword>
<evidence type="ECO:0000256" key="1">
    <source>
        <dbReference type="ARBA" id="ARBA00023015"/>
    </source>
</evidence>
<dbReference type="GO" id="GO:0003700">
    <property type="term" value="F:DNA-binding transcription factor activity"/>
    <property type="evidence" value="ECO:0007669"/>
    <property type="project" value="InterPro"/>
</dbReference>